<evidence type="ECO:0000313" key="2">
    <source>
        <dbReference type="EMBL" id="PRY42866.1"/>
    </source>
</evidence>
<organism evidence="2 3">
    <name type="scientific">Umezawaea tangerina</name>
    <dbReference type="NCBI Taxonomy" id="84725"/>
    <lineage>
        <taxon>Bacteria</taxon>
        <taxon>Bacillati</taxon>
        <taxon>Actinomycetota</taxon>
        <taxon>Actinomycetes</taxon>
        <taxon>Pseudonocardiales</taxon>
        <taxon>Pseudonocardiaceae</taxon>
        <taxon>Umezawaea</taxon>
    </lineage>
</organism>
<evidence type="ECO:0000256" key="1">
    <source>
        <dbReference type="SAM" id="SignalP"/>
    </source>
</evidence>
<dbReference type="RefSeq" id="WP_106188213.1">
    <property type="nucleotide sequence ID" value="NZ_PVTF01000004.1"/>
</dbReference>
<protein>
    <recommendedName>
        <fullName evidence="4">Secreted protein</fullName>
    </recommendedName>
</protein>
<evidence type="ECO:0008006" key="4">
    <source>
        <dbReference type="Google" id="ProtNLM"/>
    </source>
</evidence>
<dbReference type="EMBL" id="PVTF01000004">
    <property type="protein sequence ID" value="PRY42866.1"/>
    <property type="molecule type" value="Genomic_DNA"/>
</dbReference>
<gene>
    <name evidence="2" type="ORF">CLV43_104703</name>
</gene>
<accession>A0A2T0TB23</accession>
<name>A0A2T0TB23_9PSEU</name>
<reference evidence="2 3" key="1">
    <citation type="submission" date="2018-03" db="EMBL/GenBank/DDBJ databases">
        <title>Genomic Encyclopedia of Archaeal and Bacterial Type Strains, Phase II (KMG-II): from individual species to whole genera.</title>
        <authorList>
            <person name="Goeker M."/>
        </authorList>
    </citation>
    <scope>NUCLEOTIDE SEQUENCE [LARGE SCALE GENOMIC DNA]</scope>
    <source>
        <strain evidence="2 3">DSM 44720</strain>
    </source>
</reference>
<keyword evidence="1" id="KW-0732">Signal</keyword>
<evidence type="ECO:0000313" key="3">
    <source>
        <dbReference type="Proteomes" id="UP000239494"/>
    </source>
</evidence>
<dbReference type="Proteomes" id="UP000239494">
    <property type="component" value="Unassembled WGS sequence"/>
</dbReference>
<keyword evidence="3" id="KW-1185">Reference proteome</keyword>
<comment type="caution">
    <text evidence="2">The sequence shown here is derived from an EMBL/GenBank/DDBJ whole genome shotgun (WGS) entry which is preliminary data.</text>
</comment>
<feature type="chain" id="PRO_5039441454" description="Secreted protein" evidence="1">
    <location>
        <begin position="25"/>
        <end position="205"/>
    </location>
</feature>
<dbReference type="OrthoDB" id="3689758at2"/>
<dbReference type="AlphaFoldDB" id="A0A2T0TB23"/>
<sequence length="205" mass="20172">MKKIATVVPLLVVLLTATTIPAGAVPVRAEEQVAPPAACTALVTKLSDTVKKVIAPLTAVPPDTTKVAAPLGDVLGVLTEMQNTKCLPTPPVSVPAPPVAVPAVPGDELARGPEQCLSAAMNLFSIVFGLLAKVVPGAGVPDVTKLLAEVTGLLKALTDTLSACGLPTPPGGLPAAPGLPSLPAPGLPAPGLPVPAPGLPLPAVA</sequence>
<feature type="signal peptide" evidence="1">
    <location>
        <begin position="1"/>
        <end position="24"/>
    </location>
</feature>
<proteinExistence type="predicted"/>